<protein>
    <submittedName>
        <fullName evidence="1">Uncharacterized protein</fullName>
    </submittedName>
</protein>
<evidence type="ECO:0000313" key="2">
    <source>
        <dbReference type="Proteomes" id="UP000682811"/>
    </source>
</evidence>
<evidence type="ECO:0000313" key="1">
    <source>
        <dbReference type="EMBL" id="GIO47323.1"/>
    </source>
</evidence>
<organism evidence="1 2">
    <name type="scientific">Paenibacillus azoreducens</name>
    <dbReference type="NCBI Taxonomy" id="116718"/>
    <lineage>
        <taxon>Bacteria</taxon>
        <taxon>Bacillati</taxon>
        <taxon>Bacillota</taxon>
        <taxon>Bacilli</taxon>
        <taxon>Bacillales</taxon>
        <taxon>Paenibacillaceae</taxon>
        <taxon>Paenibacillus</taxon>
    </lineage>
</organism>
<reference evidence="1 2" key="1">
    <citation type="submission" date="2021-03" db="EMBL/GenBank/DDBJ databases">
        <title>Antimicrobial resistance genes in bacteria isolated from Japanese honey, and their potential for conferring macrolide and lincosamide resistance in the American foulbrood pathogen Paenibacillus larvae.</title>
        <authorList>
            <person name="Okamoto M."/>
            <person name="Kumagai M."/>
            <person name="Kanamori H."/>
            <person name="Takamatsu D."/>
        </authorList>
    </citation>
    <scope>NUCLEOTIDE SEQUENCE [LARGE SCALE GENOMIC DNA]</scope>
    <source>
        <strain evidence="1 2">J34TS1</strain>
    </source>
</reference>
<proteinExistence type="predicted"/>
<sequence>MNCSNSPCDLLFSEAKAGTDKESKRIVDNNERISFFKFSSSPYNRITYNMAINCIIIPLYTIKVKIGIDNIIKFYILR</sequence>
<comment type="caution">
    <text evidence="1">The sequence shown here is derived from an EMBL/GenBank/DDBJ whole genome shotgun (WGS) entry which is preliminary data.</text>
</comment>
<keyword evidence="2" id="KW-1185">Reference proteome</keyword>
<accession>A0A920CSD5</accession>
<name>A0A920CSD5_9BACL</name>
<dbReference type="EMBL" id="BORT01000007">
    <property type="protein sequence ID" value="GIO47323.1"/>
    <property type="molecule type" value="Genomic_DNA"/>
</dbReference>
<dbReference type="AlphaFoldDB" id="A0A920CSD5"/>
<dbReference type="Proteomes" id="UP000682811">
    <property type="component" value="Unassembled WGS sequence"/>
</dbReference>
<gene>
    <name evidence="1" type="ORF">J34TS1_20880</name>
</gene>